<dbReference type="GO" id="GO:0045717">
    <property type="term" value="P:negative regulation of fatty acid biosynthetic process"/>
    <property type="evidence" value="ECO:0007669"/>
    <property type="project" value="UniProtKB-ARBA"/>
</dbReference>
<dbReference type="PROSITE" id="PS00108">
    <property type="entry name" value="PROTEIN_KINASE_ST"/>
    <property type="match status" value="1"/>
</dbReference>
<dbReference type="Proteomes" id="UP000185612">
    <property type="component" value="Unassembled WGS sequence"/>
</dbReference>
<proteinExistence type="predicted"/>
<dbReference type="Gene3D" id="3.30.10.20">
    <property type="match status" value="4"/>
</dbReference>
<gene>
    <name evidence="12" type="ORF">BSZ40_10075</name>
</gene>
<dbReference type="Pfam" id="PF00069">
    <property type="entry name" value="Pkinase"/>
    <property type="match status" value="1"/>
</dbReference>
<dbReference type="PROSITE" id="PS50011">
    <property type="entry name" value="PROTEIN_KINASE_DOM"/>
    <property type="match status" value="1"/>
</dbReference>
<dbReference type="SMART" id="SM00220">
    <property type="entry name" value="S_TKc"/>
    <property type="match status" value="1"/>
</dbReference>
<dbReference type="STRING" id="52770.BSZ40_10075"/>
<organism evidence="12 13">
    <name type="scientific">Buchananella hordeovulneris</name>
    <dbReference type="NCBI Taxonomy" id="52770"/>
    <lineage>
        <taxon>Bacteria</taxon>
        <taxon>Bacillati</taxon>
        <taxon>Actinomycetota</taxon>
        <taxon>Actinomycetes</taxon>
        <taxon>Actinomycetales</taxon>
        <taxon>Actinomycetaceae</taxon>
        <taxon>Buchananella</taxon>
    </lineage>
</organism>
<evidence type="ECO:0000259" key="10">
    <source>
        <dbReference type="PROSITE" id="PS50011"/>
    </source>
</evidence>
<dbReference type="PANTHER" id="PTHR43289">
    <property type="entry name" value="MITOGEN-ACTIVATED PROTEIN KINASE KINASE KINASE 20-RELATED"/>
    <property type="match status" value="1"/>
</dbReference>
<keyword evidence="5" id="KW-0418">Kinase</keyword>
<evidence type="ECO:0000313" key="12">
    <source>
        <dbReference type="EMBL" id="OKL50979.1"/>
    </source>
</evidence>
<evidence type="ECO:0000313" key="13">
    <source>
        <dbReference type="Proteomes" id="UP000185612"/>
    </source>
</evidence>
<accession>A0A1Q5PU24</accession>
<evidence type="ECO:0000256" key="2">
    <source>
        <dbReference type="ARBA" id="ARBA00022527"/>
    </source>
</evidence>
<dbReference type="AlphaFoldDB" id="A0A1Q5PU24"/>
<keyword evidence="13" id="KW-1185">Reference proteome</keyword>
<protein>
    <recommendedName>
        <fullName evidence="1">non-specific serine/threonine protein kinase</fullName>
        <ecNumber evidence="1">2.7.11.1</ecNumber>
    </recommendedName>
</protein>
<keyword evidence="2" id="KW-0723">Serine/threonine-protein kinase</keyword>
<dbReference type="InterPro" id="IPR008271">
    <property type="entry name" value="Ser/Thr_kinase_AS"/>
</dbReference>
<comment type="caution">
    <text evidence="12">The sequence shown here is derived from an EMBL/GenBank/DDBJ whole genome shotgun (WGS) entry which is preliminary data.</text>
</comment>
<dbReference type="InterPro" id="IPR011009">
    <property type="entry name" value="Kinase-like_dom_sf"/>
</dbReference>
<evidence type="ECO:0000256" key="5">
    <source>
        <dbReference type="ARBA" id="ARBA00022777"/>
    </source>
</evidence>
<dbReference type="SMART" id="SM00740">
    <property type="entry name" value="PASTA"/>
    <property type="match status" value="4"/>
</dbReference>
<reference evidence="13" key="1">
    <citation type="submission" date="2016-12" db="EMBL/GenBank/DDBJ databases">
        <authorList>
            <person name="Meng X."/>
        </authorList>
    </citation>
    <scope>NUCLEOTIDE SEQUENCE [LARGE SCALE GENOMIC DNA]</scope>
    <source>
        <strain evidence="13">DSM 20732</strain>
    </source>
</reference>
<keyword evidence="9" id="KW-0472">Membrane</keyword>
<name>A0A1Q5PU24_9ACTO</name>
<keyword evidence="9" id="KW-0812">Transmembrane</keyword>
<feature type="transmembrane region" description="Helical" evidence="9">
    <location>
        <begin position="336"/>
        <end position="358"/>
    </location>
</feature>
<dbReference type="PANTHER" id="PTHR43289:SF34">
    <property type="entry name" value="SERINE_THREONINE-PROTEIN KINASE YBDM-RELATED"/>
    <property type="match status" value="1"/>
</dbReference>
<evidence type="ECO:0000256" key="8">
    <source>
        <dbReference type="ARBA" id="ARBA00048679"/>
    </source>
</evidence>
<feature type="domain" description="PASTA" evidence="11">
    <location>
        <begin position="565"/>
        <end position="628"/>
    </location>
</feature>
<evidence type="ECO:0000256" key="4">
    <source>
        <dbReference type="ARBA" id="ARBA00022741"/>
    </source>
</evidence>
<evidence type="ECO:0000256" key="6">
    <source>
        <dbReference type="ARBA" id="ARBA00022840"/>
    </source>
</evidence>
<feature type="domain" description="PASTA" evidence="11">
    <location>
        <begin position="429"/>
        <end position="497"/>
    </location>
</feature>
<comment type="catalytic activity">
    <reaction evidence="8">
        <text>L-seryl-[protein] + ATP = O-phospho-L-seryl-[protein] + ADP + H(+)</text>
        <dbReference type="Rhea" id="RHEA:17989"/>
        <dbReference type="Rhea" id="RHEA-COMP:9863"/>
        <dbReference type="Rhea" id="RHEA-COMP:11604"/>
        <dbReference type="ChEBI" id="CHEBI:15378"/>
        <dbReference type="ChEBI" id="CHEBI:29999"/>
        <dbReference type="ChEBI" id="CHEBI:30616"/>
        <dbReference type="ChEBI" id="CHEBI:83421"/>
        <dbReference type="ChEBI" id="CHEBI:456216"/>
        <dbReference type="EC" id="2.7.11.1"/>
    </reaction>
</comment>
<evidence type="ECO:0000259" key="11">
    <source>
        <dbReference type="PROSITE" id="PS51178"/>
    </source>
</evidence>
<feature type="domain" description="Protein kinase" evidence="10">
    <location>
        <begin position="9"/>
        <end position="271"/>
    </location>
</feature>
<dbReference type="NCBIfam" id="NF033483">
    <property type="entry name" value="PknB_PASTA_kin"/>
    <property type="match status" value="1"/>
</dbReference>
<keyword evidence="3" id="KW-0808">Transferase</keyword>
<evidence type="ECO:0000256" key="9">
    <source>
        <dbReference type="SAM" id="Phobius"/>
    </source>
</evidence>
<keyword evidence="9" id="KW-1133">Transmembrane helix</keyword>
<keyword evidence="4" id="KW-0547">Nucleotide-binding</keyword>
<dbReference type="Gene3D" id="3.30.200.20">
    <property type="entry name" value="Phosphorylase Kinase, domain 1"/>
    <property type="match status" value="1"/>
</dbReference>
<dbReference type="GO" id="GO:0005524">
    <property type="term" value="F:ATP binding"/>
    <property type="evidence" value="ECO:0007669"/>
    <property type="project" value="UniProtKB-KW"/>
</dbReference>
<evidence type="ECO:0000256" key="1">
    <source>
        <dbReference type="ARBA" id="ARBA00012513"/>
    </source>
</evidence>
<dbReference type="Gene3D" id="1.10.510.10">
    <property type="entry name" value="Transferase(Phosphotransferase) domain 1"/>
    <property type="match status" value="1"/>
</dbReference>
<dbReference type="InterPro" id="IPR000719">
    <property type="entry name" value="Prot_kinase_dom"/>
</dbReference>
<dbReference type="FunFam" id="3.30.200.20:FF:000035">
    <property type="entry name" value="Serine/threonine protein kinase Stk1"/>
    <property type="match status" value="1"/>
</dbReference>
<dbReference type="InParanoid" id="A0A1Q5PU24"/>
<feature type="domain" description="PASTA" evidence="11">
    <location>
        <begin position="362"/>
        <end position="428"/>
    </location>
</feature>
<dbReference type="GO" id="GO:0004674">
    <property type="term" value="F:protein serine/threonine kinase activity"/>
    <property type="evidence" value="ECO:0007669"/>
    <property type="project" value="UniProtKB-KW"/>
</dbReference>
<dbReference type="SUPFAM" id="SSF56112">
    <property type="entry name" value="Protein kinase-like (PK-like)"/>
    <property type="match status" value="1"/>
</dbReference>
<evidence type="ECO:0000256" key="3">
    <source>
        <dbReference type="ARBA" id="ARBA00022679"/>
    </source>
</evidence>
<dbReference type="EMBL" id="MQVS01000012">
    <property type="protein sequence ID" value="OKL50979.1"/>
    <property type="molecule type" value="Genomic_DNA"/>
</dbReference>
<feature type="domain" description="PASTA" evidence="11">
    <location>
        <begin position="498"/>
        <end position="564"/>
    </location>
</feature>
<sequence>MGTLVDGRYLVQQRIDIGGMSTVYRALDRRLDRLVALKILHPTYAQTPDFLERFQREARSAARLAHSGVVAVYDQGSDGQLTYLAMEYIAGPNLRTHLRRRGTLSLGQALAITEHVLNALAAAHRIGLVHRDIKPENVLLPREGGVKVADFGLARAVTQATNAVGGVLGTVAYLAPEVISEATPDARADIYSVGVMLYELITGRQPLTGQTPVAVAFKHLNEGVPAPSLSVPWLPTEVDEVVAALTTLSPDERPADGAAALALVRRCREQLDADTLARRAAAPSQVDAAAPTEQLSSERPGATAVLPKIEVARLPASAAAPERRPHKVRERRNTSWIVTAVVLLALAAVGGIFATWYYQNGPGAYSSIPKVAGISESEARSALEFEGFATLTTQRHDDEVAKGNVISSKPAAGERLKRGQTVTLEVSLGKEQVTVPDVTGRTVSNATDILRSNRLGAASVRREEYSAEVEAGVIIATDPTAGTRVDHSSEVTLVVSLGPKPVPVPSVVSMEKQKAQETLEAAGFTVQLAEEYHDDVPAGHVISQDPQAATDLVPGSPVSLLLSKGPALVEIPNLIGKNIDEGVKELEGLGLVVKTDAVIGGLFGTIRSLDPAPGTQVPIGSTVTVRYV</sequence>
<dbReference type="CDD" id="cd06577">
    <property type="entry name" value="PASTA_pknB"/>
    <property type="match status" value="4"/>
</dbReference>
<dbReference type="CDD" id="cd14014">
    <property type="entry name" value="STKc_PknB_like"/>
    <property type="match status" value="1"/>
</dbReference>
<keyword evidence="6" id="KW-0067">ATP-binding</keyword>
<dbReference type="FunFam" id="1.10.510.10:FF:000021">
    <property type="entry name" value="Serine/threonine protein kinase"/>
    <property type="match status" value="1"/>
</dbReference>
<dbReference type="Pfam" id="PF03793">
    <property type="entry name" value="PASTA"/>
    <property type="match status" value="4"/>
</dbReference>
<comment type="catalytic activity">
    <reaction evidence="7">
        <text>L-threonyl-[protein] + ATP = O-phospho-L-threonyl-[protein] + ADP + H(+)</text>
        <dbReference type="Rhea" id="RHEA:46608"/>
        <dbReference type="Rhea" id="RHEA-COMP:11060"/>
        <dbReference type="Rhea" id="RHEA-COMP:11605"/>
        <dbReference type="ChEBI" id="CHEBI:15378"/>
        <dbReference type="ChEBI" id="CHEBI:30013"/>
        <dbReference type="ChEBI" id="CHEBI:30616"/>
        <dbReference type="ChEBI" id="CHEBI:61977"/>
        <dbReference type="ChEBI" id="CHEBI:456216"/>
        <dbReference type="EC" id="2.7.11.1"/>
    </reaction>
</comment>
<evidence type="ECO:0000256" key="7">
    <source>
        <dbReference type="ARBA" id="ARBA00047899"/>
    </source>
</evidence>
<dbReference type="PROSITE" id="PS51178">
    <property type="entry name" value="PASTA"/>
    <property type="match status" value="4"/>
</dbReference>
<dbReference type="InterPro" id="IPR005543">
    <property type="entry name" value="PASTA_dom"/>
</dbReference>
<dbReference type="EC" id="2.7.11.1" evidence="1"/>